<dbReference type="SMART" id="SM00105">
    <property type="entry name" value="ArfGap"/>
    <property type="match status" value="1"/>
</dbReference>
<keyword evidence="4" id="KW-0862">Zinc</keyword>
<proteinExistence type="predicted"/>
<dbReference type="PROSITE" id="PS50115">
    <property type="entry name" value="ARFGAP"/>
    <property type="match status" value="1"/>
</dbReference>
<dbReference type="Pfam" id="PF01412">
    <property type="entry name" value="ArfGap"/>
    <property type="match status" value="1"/>
</dbReference>
<keyword evidence="9" id="KW-1185">Reference proteome</keyword>
<gene>
    <name evidence="8" type="ORF">INT46_001003</name>
</gene>
<feature type="region of interest" description="Disordered" evidence="6">
    <location>
        <begin position="211"/>
        <end position="232"/>
    </location>
</feature>
<dbReference type="Proteomes" id="UP000650833">
    <property type="component" value="Unassembled WGS sequence"/>
</dbReference>
<organism evidence="8 9">
    <name type="scientific">Mucor plumbeus</name>
    <dbReference type="NCBI Taxonomy" id="97098"/>
    <lineage>
        <taxon>Eukaryota</taxon>
        <taxon>Fungi</taxon>
        <taxon>Fungi incertae sedis</taxon>
        <taxon>Mucoromycota</taxon>
        <taxon>Mucoromycotina</taxon>
        <taxon>Mucoromycetes</taxon>
        <taxon>Mucorales</taxon>
        <taxon>Mucorineae</taxon>
        <taxon>Mucoraceae</taxon>
        <taxon>Mucor</taxon>
    </lineage>
</organism>
<name>A0A8H7RHQ7_9FUNG</name>
<dbReference type="GO" id="GO:0008270">
    <property type="term" value="F:zinc ion binding"/>
    <property type="evidence" value="ECO:0007669"/>
    <property type="project" value="UniProtKB-KW"/>
</dbReference>
<feature type="domain" description="Arf-GAP" evidence="7">
    <location>
        <begin position="18"/>
        <end position="133"/>
    </location>
</feature>
<evidence type="ECO:0000256" key="2">
    <source>
        <dbReference type="ARBA" id="ARBA00022737"/>
    </source>
</evidence>
<dbReference type="GO" id="GO:0005737">
    <property type="term" value="C:cytoplasm"/>
    <property type="evidence" value="ECO:0007669"/>
    <property type="project" value="TreeGrafter"/>
</dbReference>
<feature type="compositionally biased region" description="Low complexity" evidence="6">
    <location>
        <begin position="283"/>
        <end position="293"/>
    </location>
</feature>
<dbReference type="PRINTS" id="PR00405">
    <property type="entry name" value="REVINTRACTNG"/>
</dbReference>
<dbReference type="AlphaFoldDB" id="A0A8H7RHQ7"/>
<evidence type="ECO:0000256" key="5">
    <source>
        <dbReference type="PROSITE-ProRule" id="PRU00288"/>
    </source>
</evidence>
<dbReference type="GO" id="GO:0005096">
    <property type="term" value="F:GTPase activator activity"/>
    <property type="evidence" value="ECO:0007669"/>
    <property type="project" value="InterPro"/>
</dbReference>
<dbReference type="OrthoDB" id="6036at2759"/>
<keyword evidence="3 5" id="KW-0863">Zinc-finger</keyword>
<dbReference type="PANTHER" id="PTHR46134">
    <property type="entry name" value="DRONGO, ISOFORM F"/>
    <property type="match status" value="1"/>
</dbReference>
<protein>
    <recommendedName>
        <fullName evidence="7">Arf-GAP domain-containing protein</fullName>
    </recommendedName>
</protein>
<dbReference type="EMBL" id="JAEPRC010000090">
    <property type="protein sequence ID" value="KAG2209866.1"/>
    <property type="molecule type" value="Genomic_DNA"/>
</dbReference>
<dbReference type="InterPro" id="IPR038508">
    <property type="entry name" value="ArfGAP_dom_sf"/>
</dbReference>
<evidence type="ECO:0000256" key="1">
    <source>
        <dbReference type="ARBA" id="ARBA00022723"/>
    </source>
</evidence>
<keyword evidence="1" id="KW-0479">Metal-binding</keyword>
<keyword evidence="2" id="KW-0677">Repeat</keyword>
<evidence type="ECO:0000256" key="4">
    <source>
        <dbReference type="ARBA" id="ARBA00022833"/>
    </source>
</evidence>
<dbReference type="GO" id="GO:0016020">
    <property type="term" value="C:membrane"/>
    <property type="evidence" value="ECO:0007669"/>
    <property type="project" value="TreeGrafter"/>
</dbReference>
<dbReference type="PANTHER" id="PTHR46134:SF3">
    <property type="entry name" value="ARFGAP WITH FG REPEATS 1"/>
    <property type="match status" value="1"/>
</dbReference>
<evidence type="ECO:0000313" key="8">
    <source>
        <dbReference type="EMBL" id="KAG2209866.1"/>
    </source>
</evidence>
<evidence type="ECO:0000256" key="3">
    <source>
        <dbReference type="ARBA" id="ARBA00022771"/>
    </source>
</evidence>
<comment type="caution">
    <text evidence="8">The sequence shown here is derived from an EMBL/GenBank/DDBJ whole genome shotgun (WGS) entry which is preliminary data.</text>
</comment>
<accession>A0A8H7RHQ7</accession>
<dbReference type="CDD" id="cd08838">
    <property type="entry name" value="ArfGap_AGFG"/>
    <property type="match status" value="1"/>
</dbReference>
<evidence type="ECO:0000313" key="9">
    <source>
        <dbReference type="Proteomes" id="UP000650833"/>
    </source>
</evidence>
<sequence>MAALIAKKQEEWNSQLKHRKVKELLRLPENKKCFDCPTKSPFFVNVSIQTFVCTRCSGLVREVGHRVKSISASKFSGPEIVALQHGGNEIARTIWLSNYNMNTAEPESDGDVRLFMRQKYYEQKWLDRKKGVSHAEHVKRIITELYTEDGVRKSPSPKIAKRQSLNVTTTADRPKIVPTQSWVDDNVPIGLIPTVKTNAADLLLNNDLMLSPKSPSFPSPPQPSNSTSNRAAINPLASTPQQQQQQSPSPTVSVKNDFFSELAALNPVKKVSTATYSGGILQPNSPSSSSPSNTFTNNKTYQIATPTSPIQQKTNKSINLDPYAALRDLSLGSKPVTPPPMMKMDSNDSLSFGDFQKSPTTSKTIISSSAFKTTSNNALFGDLDPLFKR</sequence>
<evidence type="ECO:0000259" key="7">
    <source>
        <dbReference type="PROSITE" id="PS50115"/>
    </source>
</evidence>
<dbReference type="InterPro" id="IPR001164">
    <property type="entry name" value="ArfGAP_dom"/>
</dbReference>
<dbReference type="InterPro" id="IPR052248">
    <property type="entry name" value="Arf-GAP_FG-repeat_protein"/>
</dbReference>
<feature type="region of interest" description="Disordered" evidence="6">
    <location>
        <begin position="152"/>
        <end position="171"/>
    </location>
</feature>
<reference evidence="8" key="1">
    <citation type="submission" date="2020-12" db="EMBL/GenBank/DDBJ databases">
        <title>Metabolic potential, ecology and presence of endohyphal bacteria is reflected in genomic diversity of Mucoromycotina.</title>
        <authorList>
            <person name="Muszewska A."/>
            <person name="Okrasinska A."/>
            <person name="Steczkiewicz K."/>
            <person name="Drgas O."/>
            <person name="Orlowska M."/>
            <person name="Perlinska-Lenart U."/>
            <person name="Aleksandrzak-Piekarczyk T."/>
            <person name="Szatraj K."/>
            <person name="Zielenkiewicz U."/>
            <person name="Pilsyk S."/>
            <person name="Malc E."/>
            <person name="Mieczkowski P."/>
            <person name="Kruszewska J.S."/>
            <person name="Biernat P."/>
            <person name="Pawlowska J."/>
        </authorList>
    </citation>
    <scope>NUCLEOTIDE SEQUENCE</scope>
    <source>
        <strain evidence="8">CBS 226.32</strain>
    </source>
</reference>
<dbReference type="SUPFAM" id="SSF57863">
    <property type="entry name" value="ArfGap/RecO-like zinc finger"/>
    <property type="match status" value="1"/>
</dbReference>
<dbReference type="InterPro" id="IPR037278">
    <property type="entry name" value="ARFGAP/RecO"/>
</dbReference>
<evidence type="ECO:0000256" key="6">
    <source>
        <dbReference type="SAM" id="MobiDB-lite"/>
    </source>
</evidence>
<feature type="region of interest" description="Disordered" evidence="6">
    <location>
        <begin position="280"/>
        <end position="300"/>
    </location>
</feature>
<dbReference type="Gene3D" id="1.10.220.150">
    <property type="entry name" value="Arf GTPase activating protein"/>
    <property type="match status" value="1"/>
</dbReference>